<dbReference type="EMBL" id="JABCRI010000022">
    <property type="protein sequence ID" value="KAF8379085.1"/>
    <property type="molecule type" value="Genomic_DNA"/>
</dbReference>
<feature type="domain" description="Neprosin PEP catalytic" evidence="1">
    <location>
        <begin position="185"/>
        <end position="436"/>
    </location>
</feature>
<dbReference type="AlphaFoldDB" id="A0A834YF60"/>
<dbReference type="InterPro" id="IPR025521">
    <property type="entry name" value="Neprosin_propep"/>
</dbReference>
<proteinExistence type="predicted"/>
<comment type="caution">
    <text evidence="2">The sequence shown here is derived from an EMBL/GenBank/DDBJ whole genome shotgun (WGS) entry which is preliminary data.</text>
</comment>
<sequence>MFSPKKDCVDTGNDHGISEKVKFEMKASKNTHKVVLVGYRFMAFGGFIGDAMNLKGIAWLLLLCLSLCSSYGLEEEEDMELERQLKLINKTPLKTIQTAYGDVIDCIDIHKQLVFDHPLLKNHKIQMRPSFPLKGVTNEASSMANQIRVGLKSKGCPSGTVPIRRTRKEDLIRSKTFASINPNTREVPGSHFAILETTTDSDRVLHGVKAHINVYNPRVLADDQTSSGQMWVENGLNSIQAGWIVSPPLYGDSHTHLFTTWTADDYHKTGCWNILCPGFVQVDKEVSLGEFFNHTSVYDGVQKEMMVHIYQDQVTGNWWFVYTIDNIHVGYWPKSIFTDLAKGASTVSWGGRTSGAPEATSAEMGSGKLPDGHYRHACYFRQIQFVNASFALQDPDEDGTREIIDKPDCYDLKYYGDQGGEMGHTFLFGGPGGNCGS</sequence>
<evidence type="ECO:0000259" key="1">
    <source>
        <dbReference type="PROSITE" id="PS52045"/>
    </source>
</evidence>
<evidence type="ECO:0000313" key="2">
    <source>
        <dbReference type="EMBL" id="KAF8379085.1"/>
    </source>
</evidence>
<dbReference type="InterPro" id="IPR004314">
    <property type="entry name" value="Neprosin"/>
</dbReference>
<dbReference type="Proteomes" id="UP000655225">
    <property type="component" value="Unassembled WGS sequence"/>
</dbReference>
<organism evidence="2 3">
    <name type="scientific">Tetracentron sinense</name>
    <name type="common">Spur-leaf</name>
    <dbReference type="NCBI Taxonomy" id="13715"/>
    <lineage>
        <taxon>Eukaryota</taxon>
        <taxon>Viridiplantae</taxon>
        <taxon>Streptophyta</taxon>
        <taxon>Embryophyta</taxon>
        <taxon>Tracheophyta</taxon>
        <taxon>Spermatophyta</taxon>
        <taxon>Magnoliopsida</taxon>
        <taxon>Trochodendrales</taxon>
        <taxon>Trochodendraceae</taxon>
        <taxon>Tetracentron</taxon>
    </lineage>
</organism>
<protein>
    <recommendedName>
        <fullName evidence="1">Neprosin PEP catalytic domain-containing protein</fullName>
    </recommendedName>
</protein>
<dbReference type="Gene3D" id="3.90.1320.10">
    <property type="entry name" value="Outer-capsid protein sigma 3, large lobe"/>
    <property type="match status" value="1"/>
</dbReference>
<keyword evidence="3" id="KW-1185">Reference proteome</keyword>
<evidence type="ECO:0000313" key="3">
    <source>
        <dbReference type="Proteomes" id="UP000655225"/>
    </source>
</evidence>
<dbReference type="Pfam" id="PF14365">
    <property type="entry name" value="Neprosin_AP"/>
    <property type="match status" value="1"/>
</dbReference>
<dbReference type="PROSITE" id="PS52045">
    <property type="entry name" value="NEPROSIN_PEP_CD"/>
    <property type="match status" value="1"/>
</dbReference>
<accession>A0A834YF60</accession>
<dbReference type="OMA" id="GLFTYWT"/>
<gene>
    <name evidence="2" type="ORF">HHK36_028514</name>
</gene>
<reference evidence="2 3" key="1">
    <citation type="submission" date="2020-04" db="EMBL/GenBank/DDBJ databases">
        <title>Plant Genome Project.</title>
        <authorList>
            <person name="Zhang R.-G."/>
        </authorList>
    </citation>
    <scope>NUCLEOTIDE SEQUENCE [LARGE SCALE GENOMIC DNA]</scope>
    <source>
        <strain evidence="2">YNK0</strain>
        <tissue evidence="2">Leaf</tissue>
    </source>
</reference>
<dbReference type="PANTHER" id="PTHR31589:SF223">
    <property type="entry name" value="PROTEIN, PUTATIVE (DUF239)-RELATED"/>
    <property type="match status" value="1"/>
</dbReference>
<dbReference type="OrthoDB" id="1858978at2759"/>
<dbReference type="InterPro" id="IPR053168">
    <property type="entry name" value="Glutamic_endopeptidase"/>
</dbReference>
<name>A0A834YF60_TETSI</name>
<dbReference type="Pfam" id="PF03080">
    <property type="entry name" value="Neprosin"/>
    <property type="match status" value="1"/>
</dbReference>
<dbReference type="PANTHER" id="PTHR31589">
    <property type="entry name" value="PROTEIN, PUTATIVE (DUF239)-RELATED-RELATED"/>
    <property type="match status" value="1"/>
</dbReference>